<dbReference type="EMBL" id="CP019640">
    <property type="protein sequence ID" value="AQQ53856.1"/>
    <property type="molecule type" value="Genomic_DNA"/>
</dbReference>
<evidence type="ECO:0000313" key="2">
    <source>
        <dbReference type="Proteomes" id="UP000188184"/>
    </source>
</evidence>
<dbReference type="KEGG" id="pmar:B0X71_12660"/>
<proteinExistence type="predicted"/>
<sequence length="99" mass="11771">MDDKLRFLLDPKNRKARKPSIMNYKEGEKGLYLLAKRQVIEWTDVHSYCHTCLSPLAFHDAFDASYCTECDEWREEICADLHCEYCKNRPAKPSDRKQR</sequence>
<gene>
    <name evidence="1" type="ORF">B0X71_12660</name>
</gene>
<dbReference type="Proteomes" id="UP000188184">
    <property type="component" value="Chromosome"/>
</dbReference>
<dbReference type="AlphaFoldDB" id="A0A1Q2L0C7"/>
<dbReference type="OrthoDB" id="2427445at2"/>
<reference evidence="1 2" key="1">
    <citation type="submission" date="2017-02" db="EMBL/GenBank/DDBJ databases">
        <title>The complete genomic sequence of a novel cold adapted crude oil-degrading bacterium Planococcus qaidamina Y42.</title>
        <authorList>
            <person name="Yang R."/>
        </authorList>
    </citation>
    <scope>NUCLEOTIDE SEQUENCE [LARGE SCALE GENOMIC DNA]</scope>
    <source>
        <strain evidence="1 2">Y42</strain>
    </source>
</reference>
<dbReference type="RefSeq" id="WP_077589755.1">
    <property type="nucleotide sequence ID" value="NZ_CP019640.1"/>
</dbReference>
<accession>A0A1Q2L0C7</accession>
<evidence type="ECO:0000313" key="1">
    <source>
        <dbReference type="EMBL" id="AQQ53856.1"/>
    </source>
</evidence>
<keyword evidence="2" id="KW-1185">Reference proteome</keyword>
<name>A0A1Q2L0C7_9BACL</name>
<organism evidence="1 2">
    <name type="scientific">Planococcus lenghuensis</name>
    <dbReference type="NCBI Taxonomy" id="2213202"/>
    <lineage>
        <taxon>Bacteria</taxon>
        <taxon>Bacillati</taxon>
        <taxon>Bacillota</taxon>
        <taxon>Bacilli</taxon>
        <taxon>Bacillales</taxon>
        <taxon>Caryophanaceae</taxon>
        <taxon>Planococcus</taxon>
    </lineage>
</organism>
<protein>
    <submittedName>
        <fullName evidence="1">Uncharacterized protein</fullName>
    </submittedName>
</protein>